<feature type="region of interest" description="Disordered" evidence="1">
    <location>
        <begin position="92"/>
        <end position="123"/>
    </location>
</feature>
<gene>
    <name evidence="2" type="ORF">THF1D04_370012</name>
</gene>
<sequence length="123" mass="14361">MIIALSQGYTDLNPNNIEKIMANFSGRDIQLVEPENLLTDLQTCIDKFNHKDIDEKHELSQLESSINKLPPPKEDVISQYSKEQDSKALEQFEPKELSKQQELDFDNKPLDSMEREIERELER</sequence>
<dbReference type="EMBL" id="CAKMTQ010000031">
    <property type="protein sequence ID" value="CAH1534270.1"/>
    <property type="molecule type" value="Genomic_DNA"/>
</dbReference>
<proteinExistence type="predicted"/>
<evidence type="ECO:0000256" key="1">
    <source>
        <dbReference type="SAM" id="MobiDB-lite"/>
    </source>
</evidence>
<dbReference type="Proteomes" id="UP001295420">
    <property type="component" value="Unassembled WGS sequence"/>
</dbReference>
<organism evidence="2 3">
    <name type="scientific">Vibrio owensii</name>
    <dbReference type="NCBI Taxonomy" id="696485"/>
    <lineage>
        <taxon>Bacteria</taxon>
        <taxon>Pseudomonadati</taxon>
        <taxon>Pseudomonadota</taxon>
        <taxon>Gammaproteobacteria</taxon>
        <taxon>Vibrionales</taxon>
        <taxon>Vibrionaceae</taxon>
        <taxon>Vibrio</taxon>
    </lineage>
</organism>
<evidence type="ECO:0000313" key="2">
    <source>
        <dbReference type="EMBL" id="CAH1534270.1"/>
    </source>
</evidence>
<protein>
    <submittedName>
        <fullName evidence="2">Uncharacterized protein</fullName>
    </submittedName>
</protein>
<evidence type="ECO:0000313" key="3">
    <source>
        <dbReference type="Proteomes" id="UP001295420"/>
    </source>
</evidence>
<accession>A0AAU9Q7T5</accession>
<comment type="caution">
    <text evidence="2">The sequence shown here is derived from an EMBL/GenBank/DDBJ whole genome shotgun (WGS) entry which is preliminary data.</text>
</comment>
<dbReference type="AlphaFoldDB" id="A0AAU9Q7T5"/>
<reference evidence="2" key="1">
    <citation type="submission" date="2022-01" db="EMBL/GenBank/DDBJ databases">
        <authorList>
            <person name="Lagorce A."/>
        </authorList>
    </citation>
    <scope>NUCLEOTIDE SEQUENCE</scope>
    <source>
        <strain evidence="2">Th15_F1_D04</strain>
    </source>
</reference>
<name>A0AAU9Q7T5_9VIBR</name>